<evidence type="ECO:0000256" key="3">
    <source>
        <dbReference type="ARBA" id="ARBA00023163"/>
    </source>
</evidence>
<dbReference type="GO" id="GO:0045892">
    <property type="term" value="P:negative regulation of DNA-templated transcription"/>
    <property type="evidence" value="ECO:0007669"/>
    <property type="project" value="TreeGrafter"/>
</dbReference>
<dbReference type="SMART" id="SM00345">
    <property type="entry name" value="HTH_GNTR"/>
    <property type="match status" value="1"/>
</dbReference>
<organism evidence="5">
    <name type="scientific">Streptomyces sp. R08</name>
    <dbReference type="NCBI Taxonomy" id="3238624"/>
    <lineage>
        <taxon>Bacteria</taxon>
        <taxon>Bacillati</taxon>
        <taxon>Actinomycetota</taxon>
        <taxon>Actinomycetes</taxon>
        <taxon>Kitasatosporales</taxon>
        <taxon>Streptomycetaceae</taxon>
        <taxon>Streptomyces</taxon>
    </lineage>
</organism>
<dbReference type="InterPro" id="IPR036390">
    <property type="entry name" value="WH_DNA-bd_sf"/>
</dbReference>
<keyword evidence="3" id="KW-0804">Transcription</keyword>
<dbReference type="SUPFAM" id="SSF46785">
    <property type="entry name" value="Winged helix' DNA-binding domain"/>
    <property type="match status" value="1"/>
</dbReference>
<feature type="domain" description="HTH gntR-type" evidence="4">
    <location>
        <begin position="5"/>
        <end position="73"/>
    </location>
</feature>
<keyword evidence="2" id="KW-0238">DNA-binding</keyword>
<dbReference type="CDD" id="cd07377">
    <property type="entry name" value="WHTH_GntR"/>
    <property type="match status" value="1"/>
</dbReference>
<evidence type="ECO:0000259" key="4">
    <source>
        <dbReference type="PROSITE" id="PS50949"/>
    </source>
</evidence>
<dbReference type="InterPro" id="IPR011663">
    <property type="entry name" value="UTRA"/>
</dbReference>
<dbReference type="PROSITE" id="PS50949">
    <property type="entry name" value="HTH_GNTR"/>
    <property type="match status" value="1"/>
</dbReference>
<proteinExistence type="predicted"/>
<evidence type="ECO:0000256" key="1">
    <source>
        <dbReference type="ARBA" id="ARBA00023015"/>
    </source>
</evidence>
<dbReference type="GO" id="GO:0003677">
    <property type="term" value="F:DNA binding"/>
    <property type="evidence" value="ECO:0007669"/>
    <property type="project" value="UniProtKB-KW"/>
</dbReference>
<dbReference type="SUPFAM" id="SSF64288">
    <property type="entry name" value="Chorismate lyase-like"/>
    <property type="match status" value="1"/>
</dbReference>
<dbReference type="GO" id="GO:0003700">
    <property type="term" value="F:DNA-binding transcription factor activity"/>
    <property type="evidence" value="ECO:0007669"/>
    <property type="project" value="InterPro"/>
</dbReference>
<sequence length="235" mass="26123">MTAVRLKHQRITEVLAKEIRSGHRPAGEQLPGEHALAQRFGVSRTTVRAALAELAEAGLIATRTGKGSYVLFDGRPLDDRLGWAHALATQGIDTRVRTLAVDAREDERLARQLTLETAEFVCVERIRELAADAVVVSYERSFLPPVPGVRELPARGLDGQSLTEVMLRAGLRPDHGEQRVSGRRIDGREAELLRREPGDWFLDTRRTSRAADGSFVEHVVSLLDPHHFQLTLEFG</sequence>
<dbReference type="Gene3D" id="3.40.1410.10">
    <property type="entry name" value="Chorismate lyase-like"/>
    <property type="match status" value="1"/>
</dbReference>
<dbReference type="EMBL" id="CP163431">
    <property type="protein sequence ID" value="XDQ01551.1"/>
    <property type="molecule type" value="Genomic_DNA"/>
</dbReference>
<dbReference type="InterPro" id="IPR036388">
    <property type="entry name" value="WH-like_DNA-bd_sf"/>
</dbReference>
<reference evidence="5" key="1">
    <citation type="submission" date="2024-07" db="EMBL/GenBank/DDBJ databases">
        <authorList>
            <person name="Yu S.T."/>
        </authorList>
    </citation>
    <scope>NUCLEOTIDE SEQUENCE</scope>
    <source>
        <strain evidence="5">R08</strain>
    </source>
</reference>
<dbReference type="RefSeq" id="WP_369187915.1">
    <property type="nucleotide sequence ID" value="NZ_CP163431.1"/>
</dbReference>
<dbReference type="PRINTS" id="PR00035">
    <property type="entry name" value="HTHGNTR"/>
</dbReference>
<evidence type="ECO:0000313" key="5">
    <source>
        <dbReference type="EMBL" id="XDQ01551.1"/>
    </source>
</evidence>
<name>A0AB39M8Z7_9ACTN</name>
<gene>
    <name evidence="5" type="ORF">AB5J58_15680</name>
</gene>
<dbReference type="PANTHER" id="PTHR44846">
    <property type="entry name" value="MANNOSYL-D-GLYCERATE TRANSPORT/METABOLISM SYSTEM REPRESSOR MNGR-RELATED"/>
    <property type="match status" value="1"/>
</dbReference>
<protein>
    <submittedName>
        <fullName evidence="5">GntR family transcriptional regulator</fullName>
    </submittedName>
</protein>
<dbReference type="AlphaFoldDB" id="A0AB39M8Z7"/>
<dbReference type="Pfam" id="PF00392">
    <property type="entry name" value="GntR"/>
    <property type="match status" value="1"/>
</dbReference>
<dbReference type="Pfam" id="PF07702">
    <property type="entry name" value="UTRA"/>
    <property type="match status" value="1"/>
</dbReference>
<keyword evidence="1" id="KW-0805">Transcription regulation</keyword>
<dbReference type="InterPro" id="IPR050679">
    <property type="entry name" value="Bact_HTH_transcr_reg"/>
</dbReference>
<dbReference type="Gene3D" id="1.10.10.10">
    <property type="entry name" value="Winged helix-like DNA-binding domain superfamily/Winged helix DNA-binding domain"/>
    <property type="match status" value="1"/>
</dbReference>
<dbReference type="InterPro" id="IPR028978">
    <property type="entry name" value="Chorismate_lyase_/UTRA_dom_sf"/>
</dbReference>
<dbReference type="SMART" id="SM00866">
    <property type="entry name" value="UTRA"/>
    <property type="match status" value="1"/>
</dbReference>
<dbReference type="PANTHER" id="PTHR44846:SF1">
    <property type="entry name" value="MANNOSYL-D-GLYCERATE TRANSPORT_METABOLISM SYSTEM REPRESSOR MNGR-RELATED"/>
    <property type="match status" value="1"/>
</dbReference>
<evidence type="ECO:0000256" key="2">
    <source>
        <dbReference type="ARBA" id="ARBA00023125"/>
    </source>
</evidence>
<dbReference type="InterPro" id="IPR000524">
    <property type="entry name" value="Tscrpt_reg_HTH_GntR"/>
</dbReference>
<accession>A0AB39M8Z7</accession>